<dbReference type="InterPro" id="IPR014001">
    <property type="entry name" value="Helicase_ATP-bd"/>
</dbReference>
<evidence type="ECO:0000256" key="14">
    <source>
        <dbReference type="SAM" id="MobiDB-lite"/>
    </source>
</evidence>
<comment type="similarity">
    <text evidence="2">Belongs to the SNF2/RAD54 helicase family.</text>
</comment>
<dbReference type="OrthoDB" id="448448at2759"/>
<feature type="region of interest" description="Disordered" evidence="14">
    <location>
        <begin position="187"/>
        <end position="207"/>
    </location>
</feature>
<feature type="compositionally biased region" description="Polar residues" evidence="14">
    <location>
        <begin position="51"/>
        <end position="61"/>
    </location>
</feature>
<evidence type="ECO:0000256" key="4">
    <source>
        <dbReference type="ARBA" id="ARBA00022741"/>
    </source>
</evidence>
<dbReference type="CDD" id="cd18793">
    <property type="entry name" value="SF2_C_SNF"/>
    <property type="match status" value="1"/>
</dbReference>
<dbReference type="InterPro" id="IPR050628">
    <property type="entry name" value="SNF2_RAD54_helicase_TF"/>
</dbReference>
<dbReference type="SMART" id="SM00184">
    <property type="entry name" value="RING"/>
    <property type="match status" value="1"/>
</dbReference>
<dbReference type="InterPro" id="IPR013083">
    <property type="entry name" value="Znf_RING/FYVE/PHD"/>
</dbReference>
<feature type="domain" description="Helicase ATP-binding" evidence="16">
    <location>
        <begin position="373"/>
        <end position="560"/>
    </location>
</feature>
<dbReference type="GO" id="GO:0016818">
    <property type="term" value="F:hydrolase activity, acting on acid anhydrides, in phosphorus-containing anhydrides"/>
    <property type="evidence" value="ECO:0007669"/>
    <property type="project" value="InterPro"/>
</dbReference>
<dbReference type="Pfam" id="PF00176">
    <property type="entry name" value="SNF2-rel_dom"/>
    <property type="match status" value="1"/>
</dbReference>
<feature type="compositionally biased region" description="Acidic residues" evidence="14">
    <location>
        <begin position="260"/>
        <end position="269"/>
    </location>
</feature>
<keyword evidence="8" id="KW-0347">Helicase</keyword>
<keyword evidence="11" id="KW-0234">DNA repair</keyword>
<organism evidence="18 19">
    <name type="scientific">Hesseltinella vesiculosa</name>
    <dbReference type="NCBI Taxonomy" id="101127"/>
    <lineage>
        <taxon>Eukaryota</taxon>
        <taxon>Fungi</taxon>
        <taxon>Fungi incertae sedis</taxon>
        <taxon>Mucoromycota</taxon>
        <taxon>Mucoromycotina</taxon>
        <taxon>Mucoromycetes</taxon>
        <taxon>Mucorales</taxon>
        <taxon>Cunninghamellaceae</taxon>
        <taxon>Hesseltinella</taxon>
    </lineage>
</organism>
<dbReference type="InterPro" id="IPR001841">
    <property type="entry name" value="Znf_RING"/>
</dbReference>
<evidence type="ECO:0000256" key="7">
    <source>
        <dbReference type="ARBA" id="ARBA00022801"/>
    </source>
</evidence>
<dbReference type="GO" id="GO:0008270">
    <property type="term" value="F:zinc ion binding"/>
    <property type="evidence" value="ECO:0007669"/>
    <property type="project" value="UniProtKB-KW"/>
</dbReference>
<feature type="region of interest" description="Disordered" evidence="14">
    <location>
        <begin position="43"/>
        <end position="68"/>
    </location>
</feature>
<dbReference type="InterPro" id="IPR038718">
    <property type="entry name" value="SNF2-like_sf"/>
</dbReference>
<dbReference type="CDD" id="cd18008">
    <property type="entry name" value="DEXDc_SHPRH-like"/>
    <property type="match status" value="1"/>
</dbReference>
<dbReference type="Proteomes" id="UP000242146">
    <property type="component" value="Unassembled WGS sequence"/>
</dbReference>
<keyword evidence="3" id="KW-0479">Metal-binding</keyword>
<evidence type="ECO:0000256" key="10">
    <source>
        <dbReference type="ARBA" id="ARBA00022840"/>
    </source>
</evidence>
<dbReference type="GO" id="GO:0006281">
    <property type="term" value="P:DNA repair"/>
    <property type="evidence" value="ECO:0007669"/>
    <property type="project" value="UniProtKB-KW"/>
</dbReference>
<feature type="region of interest" description="Disordered" evidence="14">
    <location>
        <begin position="710"/>
        <end position="730"/>
    </location>
</feature>
<dbReference type="SMART" id="SM00490">
    <property type="entry name" value="HELICc"/>
    <property type="match status" value="1"/>
</dbReference>
<dbReference type="PROSITE" id="PS00518">
    <property type="entry name" value="ZF_RING_1"/>
    <property type="match status" value="1"/>
</dbReference>
<evidence type="ECO:0000256" key="13">
    <source>
        <dbReference type="PROSITE-ProRule" id="PRU00175"/>
    </source>
</evidence>
<keyword evidence="12" id="KW-0539">Nucleus</keyword>
<dbReference type="STRING" id="101127.A0A1X2GKZ9"/>
<name>A0A1X2GKZ9_9FUNG</name>
<protein>
    <submittedName>
        <fullName evidence="18">Uncharacterized protein</fullName>
    </submittedName>
</protein>
<dbReference type="InterPro" id="IPR014905">
    <property type="entry name" value="HIRAN"/>
</dbReference>
<dbReference type="PROSITE" id="PS50089">
    <property type="entry name" value="ZF_RING_2"/>
    <property type="match status" value="1"/>
</dbReference>
<evidence type="ECO:0000259" key="15">
    <source>
        <dbReference type="PROSITE" id="PS50089"/>
    </source>
</evidence>
<dbReference type="Gene3D" id="3.40.50.300">
    <property type="entry name" value="P-loop containing nucleotide triphosphate hydrolases"/>
    <property type="match status" value="2"/>
</dbReference>
<evidence type="ECO:0000259" key="16">
    <source>
        <dbReference type="PROSITE" id="PS51192"/>
    </source>
</evidence>
<evidence type="ECO:0000256" key="6">
    <source>
        <dbReference type="ARBA" id="ARBA00022771"/>
    </source>
</evidence>
<dbReference type="SMART" id="SM00487">
    <property type="entry name" value="DEXDc"/>
    <property type="match status" value="1"/>
</dbReference>
<evidence type="ECO:0000256" key="12">
    <source>
        <dbReference type="ARBA" id="ARBA00023242"/>
    </source>
</evidence>
<evidence type="ECO:0000256" key="5">
    <source>
        <dbReference type="ARBA" id="ARBA00022763"/>
    </source>
</evidence>
<evidence type="ECO:0000256" key="2">
    <source>
        <dbReference type="ARBA" id="ARBA00007025"/>
    </source>
</evidence>
<gene>
    <name evidence="18" type="ORF">DM01DRAFT_1366733</name>
</gene>
<comment type="caution">
    <text evidence="18">The sequence shown here is derived from an EMBL/GenBank/DDBJ whole genome shotgun (WGS) entry which is preliminary data.</text>
</comment>
<dbReference type="GO" id="GO:0003676">
    <property type="term" value="F:nucleic acid binding"/>
    <property type="evidence" value="ECO:0007669"/>
    <property type="project" value="InterPro"/>
</dbReference>
<dbReference type="InterPro" id="IPR000330">
    <property type="entry name" value="SNF2_N"/>
</dbReference>
<dbReference type="InterPro" id="IPR017907">
    <property type="entry name" value="Znf_RING_CS"/>
</dbReference>
<dbReference type="Gene3D" id="3.30.40.10">
    <property type="entry name" value="Zinc/RING finger domain, C3HC4 (zinc finger)"/>
    <property type="match status" value="1"/>
</dbReference>
<evidence type="ECO:0000256" key="11">
    <source>
        <dbReference type="ARBA" id="ARBA00023204"/>
    </source>
</evidence>
<dbReference type="SUPFAM" id="SSF57850">
    <property type="entry name" value="RING/U-box"/>
    <property type="match status" value="1"/>
</dbReference>
<evidence type="ECO:0000256" key="9">
    <source>
        <dbReference type="ARBA" id="ARBA00022833"/>
    </source>
</evidence>
<dbReference type="PANTHER" id="PTHR45626:SF22">
    <property type="entry name" value="DNA REPAIR PROTEIN RAD5"/>
    <property type="match status" value="1"/>
</dbReference>
<dbReference type="Pfam" id="PF00271">
    <property type="entry name" value="Helicase_C"/>
    <property type="match status" value="1"/>
</dbReference>
<dbReference type="InterPro" id="IPR049730">
    <property type="entry name" value="SNF2/RAD54-like_C"/>
</dbReference>
<dbReference type="Pfam" id="PF13920">
    <property type="entry name" value="zf-C3HC4_3"/>
    <property type="match status" value="1"/>
</dbReference>
<dbReference type="Pfam" id="PF08797">
    <property type="entry name" value="HIRAN"/>
    <property type="match status" value="1"/>
</dbReference>
<keyword evidence="4" id="KW-0547">Nucleotide-binding</keyword>
<sequence length="1008" mass="113343">METHEKILLLRSILGDSIPLLQLEQLLARSNGNVEQAVNRYFMAPTPPQPTRSDQSKSTKVLASKRPSDQLHLRPSALGFYIGDMVISGWSTSSGVASVKPGDQVILGRNTPISLSFSGKRQRTQQPNPTNTIVRFWSKSGSEIGRLPREVGHYVARLIDYQLCDFKATILLHLQCYISKNAFSKPATTPSVFQPPSSSRKDNDDDTLDVAQRQRSIALLSLIRAVGLCPTRTALRQSGNSHLEQITQSLENIPKLPNSDESEEGQENAEEVKEVSDDQLDTIYEQAQRFDEQISPMQQPSTMALTLKSYQQRALSWMVAKESVQQDNDIDVRSMHPLFEAYDFPTDPAGSQHDQPKQFYLNPYSGGLTLDFPETNSRERGGILADEMGLGKTIEMLSLIHAQRFRKDDPSTPMPPAEDKRHSSPTTLVICPNALLSQWKNELLRGSKEGTLTVDTYFEGNDRSTNITQRLCRWDGSAPDVVLTTYGVIRSEYTRNHTALTNINFWRVVLDEAHTIKNRASQTSRACCALKAKRRWALTGTPIQNKLDDLFALVRFLHVEPWSNYMFWRAYITIPFEKKDKAALQTVKTVLEPLVLRRTKNMRDHNNNPIVAIPSKTINVEYLELSEPERDVYDCLYTDSKTRFNLFCASGTVLHNYASILQMLTRLRQASCHPYLVLGNKEATTSTLKTDEGGRISLQSLLDRYNQAFSSSSSETKHTRQNSELMDIDSPRTPSSFGAGILKDLMSQSPGDDASSKMPEECPICFEPTESMILLPCMHMLCRDCVNDCLGSNDAKGKDGECPICRHNPIHESDLVEVSKTGDSLDIRHAVGGYRKSTKINALLSHLKVNMEQSRRTVVYSQFTSFLDLIGVALDTKNIPFVRYDGAMTRTQRDNAVAKFTSNADPSAVMLISLKAGGVGLNLTCASRIVLMDPWWNFATEAQAIDRVHRLGQTEEVIVTRFIIKDTVEEHMLAIQKRKQVLMTELYKSQEEQKAQRLHDIHAIFGGR</sequence>
<dbReference type="Gene3D" id="3.40.50.10810">
    <property type="entry name" value="Tandem AAA-ATPase domain"/>
    <property type="match status" value="1"/>
</dbReference>
<dbReference type="GO" id="GO:0005634">
    <property type="term" value="C:nucleus"/>
    <property type="evidence" value="ECO:0007669"/>
    <property type="project" value="UniProtKB-SubCell"/>
</dbReference>
<dbReference type="GO" id="GO:0005524">
    <property type="term" value="F:ATP binding"/>
    <property type="evidence" value="ECO:0007669"/>
    <property type="project" value="UniProtKB-KW"/>
</dbReference>
<evidence type="ECO:0000256" key="1">
    <source>
        <dbReference type="ARBA" id="ARBA00004123"/>
    </source>
</evidence>
<dbReference type="PROSITE" id="PS51192">
    <property type="entry name" value="HELICASE_ATP_BIND_1"/>
    <property type="match status" value="1"/>
</dbReference>
<accession>A0A1X2GKZ9</accession>
<reference evidence="18 19" key="1">
    <citation type="submission" date="2016-07" db="EMBL/GenBank/DDBJ databases">
        <title>Pervasive Adenine N6-methylation of Active Genes in Fungi.</title>
        <authorList>
            <consortium name="DOE Joint Genome Institute"/>
            <person name="Mondo S.J."/>
            <person name="Dannebaum R.O."/>
            <person name="Kuo R.C."/>
            <person name="Labutti K."/>
            <person name="Haridas S."/>
            <person name="Kuo A."/>
            <person name="Salamov A."/>
            <person name="Ahrendt S.R."/>
            <person name="Lipzen A."/>
            <person name="Sullivan W."/>
            <person name="Andreopoulos W.B."/>
            <person name="Clum A."/>
            <person name="Lindquist E."/>
            <person name="Daum C."/>
            <person name="Ramamoorthy G.K."/>
            <person name="Gryganskyi A."/>
            <person name="Culley D."/>
            <person name="Magnuson J.K."/>
            <person name="James T.Y."/>
            <person name="O'Malley M.A."/>
            <person name="Stajich J.E."/>
            <person name="Spatafora J.W."/>
            <person name="Visel A."/>
            <person name="Grigoriev I.V."/>
        </authorList>
    </citation>
    <scope>NUCLEOTIDE SEQUENCE [LARGE SCALE GENOMIC DNA]</scope>
    <source>
        <strain evidence="18 19">NRRL 3301</strain>
    </source>
</reference>
<comment type="subcellular location">
    <subcellularLocation>
        <location evidence="1">Nucleus</location>
    </subcellularLocation>
</comment>
<evidence type="ECO:0000313" key="18">
    <source>
        <dbReference type="EMBL" id="ORX56292.1"/>
    </source>
</evidence>
<evidence type="ECO:0000256" key="3">
    <source>
        <dbReference type="ARBA" id="ARBA00022723"/>
    </source>
</evidence>
<feature type="region of interest" description="Disordered" evidence="14">
    <location>
        <begin position="250"/>
        <end position="276"/>
    </location>
</feature>
<dbReference type="SUPFAM" id="SSF52540">
    <property type="entry name" value="P-loop containing nucleoside triphosphate hydrolases"/>
    <property type="match status" value="2"/>
</dbReference>
<evidence type="ECO:0000313" key="19">
    <source>
        <dbReference type="Proteomes" id="UP000242146"/>
    </source>
</evidence>
<proteinExistence type="inferred from homology"/>
<keyword evidence="10" id="KW-0067">ATP-binding</keyword>
<dbReference type="InterPro" id="IPR027417">
    <property type="entry name" value="P-loop_NTPase"/>
</dbReference>
<feature type="domain" description="RING-type" evidence="15">
    <location>
        <begin position="762"/>
        <end position="806"/>
    </location>
</feature>
<dbReference type="SMART" id="SM00910">
    <property type="entry name" value="HIRAN"/>
    <property type="match status" value="1"/>
</dbReference>
<dbReference type="InterPro" id="IPR001650">
    <property type="entry name" value="Helicase_C-like"/>
</dbReference>
<feature type="compositionally biased region" description="Polar residues" evidence="14">
    <location>
        <begin position="187"/>
        <end position="198"/>
    </location>
</feature>
<feature type="domain" description="Helicase C-terminal" evidence="17">
    <location>
        <begin position="843"/>
        <end position="1002"/>
    </location>
</feature>
<dbReference type="GO" id="GO:0008094">
    <property type="term" value="F:ATP-dependent activity, acting on DNA"/>
    <property type="evidence" value="ECO:0007669"/>
    <property type="project" value="TreeGrafter"/>
</dbReference>
<dbReference type="PROSITE" id="PS51194">
    <property type="entry name" value="HELICASE_CTER"/>
    <property type="match status" value="1"/>
</dbReference>
<keyword evidence="5" id="KW-0227">DNA damage</keyword>
<dbReference type="EMBL" id="MCGT01000010">
    <property type="protein sequence ID" value="ORX56292.1"/>
    <property type="molecule type" value="Genomic_DNA"/>
</dbReference>
<keyword evidence="9" id="KW-0862">Zinc</keyword>
<dbReference type="PANTHER" id="PTHR45626">
    <property type="entry name" value="TRANSCRIPTION TERMINATION FACTOR 2-RELATED"/>
    <property type="match status" value="1"/>
</dbReference>
<keyword evidence="6 13" id="KW-0863">Zinc-finger</keyword>
<evidence type="ECO:0000256" key="8">
    <source>
        <dbReference type="ARBA" id="ARBA00022806"/>
    </source>
</evidence>
<dbReference type="GO" id="GO:0004386">
    <property type="term" value="F:helicase activity"/>
    <property type="evidence" value="ECO:0007669"/>
    <property type="project" value="UniProtKB-KW"/>
</dbReference>
<evidence type="ECO:0000259" key="17">
    <source>
        <dbReference type="PROSITE" id="PS51194"/>
    </source>
</evidence>
<keyword evidence="19" id="KW-1185">Reference proteome</keyword>
<dbReference type="AlphaFoldDB" id="A0A1X2GKZ9"/>
<keyword evidence="7" id="KW-0378">Hydrolase</keyword>